<evidence type="ECO:0000256" key="1">
    <source>
        <dbReference type="SAM" id="Coils"/>
    </source>
</evidence>
<keyword evidence="1" id="KW-0175">Coiled coil</keyword>
<evidence type="ECO:0000256" key="2">
    <source>
        <dbReference type="SAM" id="MobiDB-lite"/>
    </source>
</evidence>
<reference evidence="3 4" key="1">
    <citation type="journal article" date="2021" name="Elife">
        <title>Chloroplast acquisition without the gene transfer in kleptoplastic sea slugs, Plakobranchus ocellatus.</title>
        <authorList>
            <person name="Maeda T."/>
            <person name="Takahashi S."/>
            <person name="Yoshida T."/>
            <person name="Shimamura S."/>
            <person name="Takaki Y."/>
            <person name="Nagai Y."/>
            <person name="Toyoda A."/>
            <person name="Suzuki Y."/>
            <person name="Arimoto A."/>
            <person name="Ishii H."/>
            <person name="Satoh N."/>
            <person name="Nishiyama T."/>
            <person name="Hasebe M."/>
            <person name="Maruyama T."/>
            <person name="Minagawa J."/>
            <person name="Obokata J."/>
            <person name="Shigenobu S."/>
        </authorList>
    </citation>
    <scope>NUCLEOTIDE SEQUENCE [LARGE SCALE GENOMIC DNA]</scope>
</reference>
<name>A0AAV4FC13_9GAST</name>
<feature type="compositionally biased region" description="Low complexity" evidence="2">
    <location>
        <begin position="398"/>
        <end position="410"/>
    </location>
</feature>
<feature type="region of interest" description="Disordered" evidence="2">
    <location>
        <begin position="1"/>
        <end position="227"/>
    </location>
</feature>
<feature type="compositionally biased region" description="Basic residues" evidence="2">
    <location>
        <begin position="464"/>
        <end position="476"/>
    </location>
</feature>
<feature type="compositionally biased region" description="Basic and acidic residues" evidence="2">
    <location>
        <begin position="64"/>
        <end position="76"/>
    </location>
</feature>
<feature type="compositionally biased region" description="Low complexity" evidence="2">
    <location>
        <begin position="9"/>
        <end position="26"/>
    </location>
</feature>
<feature type="compositionally biased region" description="Basic and acidic residues" evidence="2">
    <location>
        <begin position="605"/>
        <end position="635"/>
    </location>
</feature>
<evidence type="ECO:0000313" key="3">
    <source>
        <dbReference type="EMBL" id="GFR70624.1"/>
    </source>
</evidence>
<comment type="caution">
    <text evidence="3">The sequence shown here is derived from an EMBL/GenBank/DDBJ whole genome shotgun (WGS) entry which is preliminary data.</text>
</comment>
<feature type="compositionally biased region" description="Basic residues" evidence="2">
    <location>
        <begin position="420"/>
        <end position="430"/>
    </location>
</feature>
<protein>
    <submittedName>
        <fullName evidence="3">Protein piccolo</fullName>
    </submittedName>
</protein>
<feature type="coiled-coil region" evidence="1">
    <location>
        <begin position="248"/>
        <end position="282"/>
    </location>
</feature>
<feature type="region of interest" description="Disordered" evidence="2">
    <location>
        <begin position="457"/>
        <end position="518"/>
    </location>
</feature>
<sequence>MMHDKRADSGSSSSSSGSTSRTSSSDVSRHGEPSADGKKVRRKLPPIPAGEDPVLAPKSRGRRSKGEGDANKETSGSRRGTTAVPSGARQDGGASTTEVTGARSAALQGFIVGRSNRKMSPRSGDENMNEEDMEVARLTTRTSNGQGQRATSSSVARLSSSDDSSATPARQKGYLAETGKSRSLDSVDSVYSARGGKTDVSNASTGSGDGGRVKPPLKKTASLGGPGPQCETDAMIDELIEIYGIPCTEAMKCLKQRLQEELRRVTRDRKRKLEELEEIRALQMQIGALKLESDALSRTRALVGRQIELDRNVSSSVPRHGRQGGPSPGTSTSSSTPKSSPQVTPRRARHKRQSSDPMVSKFSPIKEDRDIEADLSSWGLHLESIPLHGSRKTPTYPSADESSQSGISDSESTRSEPATRRHNKGKAKPHNRVDDHSNRFLAPDFQAVGGSVETLSQYTTPSRHQVHHHHHQHRHRQDPGAMHLSGSRSEQHLPSSGRRMDVPNYTSHYSSDDDEEHKVREEKRALLQWEITRRRRQLEETARLKEELLKLARSRHGHAQSWDDLSRQELSHQYVAPAQLRPVPRGIITPIEDSGGATVVPVRRSSRDPSRERSRSREASRERAMGIPDEMDHPYESPGRVSSRGKASSASAAQVEDPYSYSSSEYLAHKQEAGRRYTRSRDGPVHYGSQGWIPGVYGRDGPDLGAGQPAYSQPALNNRADSAVSLSGGGGGGGSRREVAAQDVGGIVSSVTLPNIYSNRMERNRDFRQPYRDQTFASTSISDTDNSPASDVTPAMPLLGDVKIKSRAIIRNIGSGSRPVSAEFSAGEVEDLLNAMYRVESDNSVDADEPIMKHMTEGGVTILKQIERKRRVSSLP</sequence>
<proteinExistence type="predicted"/>
<accession>A0AAV4FC13</accession>
<feature type="compositionally biased region" description="Basic and acidic residues" evidence="2">
    <location>
        <begin position="27"/>
        <end position="38"/>
    </location>
</feature>
<feature type="compositionally biased region" description="Low complexity" evidence="2">
    <location>
        <begin position="149"/>
        <end position="167"/>
    </location>
</feature>
<keyword evidence="4" id="KW-1185">Reference proteome</keyword>
<organism evidence="3 4">
    <name type="scientific">Elysia marginata</name>
    <dbReference type="NCBI Taxonomy" id="1093978"/>
    <lineage>
        <taxon>Eukaryota</taxon>
        <taxon>Metazoa</taxon>
        <taxon>Spiralia</taxon>
        <taxon>Lophotrochozoa</taxon>
        <taxon>Mollusca</taxon>
        <taxon>Gastropoda</taxon>
        <taxon>Heterobranchia</taxon>
        <taxon>Euthyneura</taxon>
        <taxon>Panpulmonata</taxon>
        <taxon>Sacoglossa</taxon>
        <taxon>Placobranchoidea</taxon>
        <taxon>Plakobranchidae</taxon>
        <taxon>Elysia</taxon>
    </lineage>
</organism>
<dbReference type="AlphaFoldDB" id="A0AAV4FC13"/>
<feature type="region of interest" description="Disordered" evidence="2">
    <location>
        <begin position="589"/>
        <end position="663"/>
    </location>
</feature>
<feature type="region of interest" description="Disordered" evidence="2">
    <location>
        <begin position="387"/>
        <end position="438"/>
    </location>
</feature>
<dbReference type="EMBL" id="BMAT01007754">
    <property type="protein sequence ID" value="GFR70624.1"/>
    <property type="molecule type" value="Genomic_DNA"/>
</dbReference>
<evidence type="ECO:0000313" key="4">
    <source>
        <dbReference type="Proteomes" id="UP000762676"/>
    </source>
</evidence>
<feature type="region of interest" description="Disordered" evidence="2">
    <location>
        <begin position="312"/>
        <end position="367"/>
    </location>
</feature>
<dbReference type="Proteomes" id="UP000762676">
    <property type="component" value="Unassembled WGS sequence"/>
</dbReference>
<feature type="compositionally biased region" description="Low complexity" evidence="2">
    <location>
        <begin position="328"/>
        <end position="341"/>
    </location>
</feature>
<gene>
    <name evidence="3" type="ORF">ElyMa_003791100</name>
</gene>
<feature type="compositionally biased region" description="Polar residues" evidence="2">
    <location>
        <begin position="139"/>
        <end position="148"/>
    </location>
</feature>